<reference evidence="1" key="2">
    <citation type="submission" date="2017-11" db="EMBL/GenBank/DDBJ databases">
        <title>Coralsnake Venomics: Analyses of Venom Gland Transcriptomes and Proteomes of Six Brazilian Taxa.</title>
        <authorList>
            <person name="Aird S.D."/>
            <person name="Jorge da Silva N."/>
            <person name="Qiu L."/>
            <person name="Villar-Briones A."/>
            <person name="Aparecida-Saddi V."/>
            <person name="Campos-Telles M.P."/>
            <person name="Grau M."/>
            <person name="Mikheyev A.S."/>
        </authorList>
    </citation>
    <scope>NUCLEOTIDE SEQUENCE</scope>
    <source>
        <tissue evidence="1">Venom_gland</tissue>
    </source>
</reference>
<accession>A0A2D4PEB1</accession>
<reference evidence="1" key="1">
    <citation type="submission" date="2017-07" db="EMBL/GenBank/DDBJ databases">
        <authorList>
            <person name="Mikheyev A."/>
            <person name="Grau M."/>
        </authorList>
    </citation>
    <scope>NUCLEOTIDE SEQUENCE</scope>
    <source>
        <tissue evidence="1">Venom_gland</tissue>
    </source>
</reference>
<dbReference type="PANTHER" id="PTHR31635:SF196">
    <property type="entry name" value="REVERSE TRANSCRIPTASE DOMAIN-CONTAINING PROTEIN-RELATED"/>
    <property type="match status" value="1"/>
</dbReference>
<sequence length="140" mass="16875">MKINLLEKEDVAQKLKRIKQNVFQNANKPGRWLAWKLKKQAEKRWITKLQNKWGNMLSRRRNIAQKFYEDFYKEEEHVPEENVIKCFKKANLPRISEEGKSLSNRSINLEEVTWAINKKITKQLAQMHSLLNYTKLNKKY</sequence>
<name>A0A2D4PEB1_MICSU</name>
<dbReference type="PANTHER" id="PTHR31635">
    <property type="entry name" value="REVERSE TRANSCRIPTASE DOMAIN-CONTAINING PROTEIN-RELATED"/>
    <property type="match status" value="1"/>
</dbReference>
<evidence type="ECO:0000313" key="1">
    <source>
        <dbReference type="EMBL" id="LAB56354.1"/>
    </source>
</evidence>
<proteinExistence type="predicted"/>
<protein>
    <submittedName>
        <fullName evidence="1">Uncharacterized protein</fullName>
    </submittedName>
</protein>
<organism evidence="1">
    <name type="scientific">Micrurus surinamensis</name>
    <name type="common">Surinam coral snake</name>
    <dbReference type="NCBI Taxonomy" id="129470"/>
    <lineage>
        <taxon>Eukaryota</taxon>
        <taxon>Metazoa</taxon>
        <taxon>Chordata</taxon>
        <taxon>Craniata</taxon>
        <taxon>Vertebrata</taxon>
        <taxon>Euteleostomi</taxon>
        <taxon>Lepidosauria</taxon>
        <taxon>Squamata</taxon>
        <taxon>Bifurcata</taxon>
        <taxon>Unidentata</taxon>
        <taxon>Episquamata</taxon>
        <taxon>Toxicofera</taxon>
        <taxon>Serpentes</taxon>
        <taxon>Colubroidea</taxon>
        <taxon>Elapidae</taxon>
        <taxon>Elapinae</taxon>
        <taxon>Micrurus</taxon>
    </lineage>
</organism>
<dbReference type="EMBL" id="IACN01060654">
    <property type="protein sequence ID" value="LAB56354.1"/>
    <property type="molecule type" value="Transcribed_RNA"/>
</dbReference>
<dbReference type="AlphaFoldDB" id="A0A2D4PEB1"/>